<evidence type="ECO:0000313" key="14">
    <source>
        <dbReference type="Proteomes" id="UP000051530"/>
    </source>
</evidence>
<accession>A0A0R0LYH7</accession>
<dbReference type="InterPro" id="IPR000629">
    <property type="entry name" value="RNA-helicase_DEAD-box_CS"/>
</dbReference>
<keyword evidence="14" id="KW-1185">Reference proteome</keyword>
<feature type="domain" description="Helicase ATP-binding" evidence="11">
    <location>
        <begin position="31"/>
        <end position="203"/>
    </location>
</feature>
<evidence type="ECO:0000259" key="11">
    <source>
        <dbReference type="PROSITE" id="PS51192"/>
    </source>
</evidence>
<proteinExistence type="inferred from homology"/>
<dbReference type="InterPro" id="IPR044742">
    <property type="entry name" value="DEAD/DEAH_RhlB"/>
</dbReference>
<organism evidence="13 14">
    <name type="scientific">Pseudoloma neurophilia</name>
    <dbReference type="NCBI Taxonomy" id="146866"/>
    <lineage>
        <taxon>Eukaryota</taxon>
        <taxon>Fungi</taxon>
        <taxon>Fungi incertae sedis</taxon>
        <taxon>Microsporidia</taxon>
        <taxon>Pseudoloma</taxon>
    </lineage>
</organism>
<keyword evidence="3" id="KW-0698">rRNA processing</keyword>
<evidence type="ECO:0000256" key="3">
    <source>
        <dbReference type="ARBA" id="ARBA00022552"/>
    </source>
</evidence>
<keyword evidence="6 9" id="KW-0347">Helicase</keyword>
<dbReference type="AlphaFoldDB" id="A0A0R0LYH7"/>
<dbReference type="SMART" id="SM00490">
    <property type="entry name" value="HELICc"/>
    <property type="match status" value="1"/>
</dbReference>
<evidence type="ECO:0000256" key="1">
    <source>
        <dbReference type="ARBA" id="ARBA00004604"/>
    </source>
</evidence>
<dbReference type="EMBL" id="LGUB01000088">
    <property type="protein sequence ID" value="KRH94361.1"/>
    <property type="molecule type" value="Genomic_DNA"/>
</dbReference>
<dbReference type="GO" id="GO:0016887">
    <property type="term" value="F:ATP hydrolysis activity"/>
    <property type="evidence" value="ECO:0007669"/>
    <property type="project" value="RHEA"/>
</dbReference>
<comment type="function">
    <text evidence="10">RNA helicase.</text>
</comment>
<dbReference type="PROSITE" id="PS00039">
    <property type="entry name" value="DEAD_ATP_HELICASE"/>
    <property type="match status" value="1"/>
</dbReference>
<evidence type="ECO:0000256" key="2">
    <source>
        <dbReference type="ARBA" id="ARBA00022517"/>
    </source>
</evidence>
<dbReference type="InterPro" id="IPR014001">
    <property type="entry name" value="Helicase_ATP-bd"/>
</dbReference>
<evidence type="ECO:0000256" key="7">
    <source>
        <dbReference type="ARBA" id="ARBA00022840"/>
    </source>
</evidence>
<sequence length="499" mass="57447">MTKFENLRISKETIERLNRVNIFEPTQIQTETLKNIQTDLIVQSPTGTGKTLAFVIPIAEKLQKEPNLKMSAVILVPTRELALQVSDVLQMIKIANTVLIGGTENVKEFNPVIVATPGRFNQVLINSRSIYVDSKNTSLFSLFKKLDFLILDEADKLLSLGFRTQLNSIVRQIKAKRNLLFSATFNENISTLCKSFLKTPKHIKNEQKIHLDIKFLKTTPFSKIFYLLEILKKYKRVIVFFLTCNEVEYFTALFSKLGISDIIKIHGKMEQKERNEVYSSFKSILFGTDLASRGIDFKNVDIVVHFDIPLDPESFLHRSGRSGRNNQKGKALLFVTENEEKYLNFLKIKNIQISEETEVVESQIKNQADAKRFLKTQFNITNLPNTSQDDLINEITTSDQNILPDDKTDTESVLKNALNEFIDDKLLEMSVRAFVSHISAYKEHALKFLLDFKKLDFDSLANLHFLKKIPTMKELGDVKFKNFVKESKKEKKKYKKINL</sequence>
<dbReference type="GO" id="GO:0003724">
    <property type="term" value="F:RNA helicase activity"/>
    <property type="evidence" value="ECO:0007669"/>
    <property type="project" value="UniProtKB-EC"/>
</dbReference>
<dbReference type="CDD" id="cd00268">
    <property type="entry name" value="DEADc"/>
    <property type="match status" value="1"/>
</dbReference>
<evidence type="ECO:0000259" key="12">
    <source>
        <dbReference type="PROSITE" id="PS51194"/>
    </source>
</evidence>
<dbReference type="Proteomes" id="UP000051530">
    <property type="component" value="Unassembled WGS sequence"/>
</dbReference>
<gene>
    <name evidence="13" type="ORF">M153_2880008781</name>
</gene>
<dbReference type="InterPro" id="IPR027417">
    <property type="entry name" value="P-loop_NTPase"/>
</dbReference>
<dbReference type="OrthoDB" id="7396459at2759"/>
<dbReference type="SMART" id="SM01178">
    <property type="entry name" value="DUF4217"/>
    <property type="match status" value="1"/>
</dbReference>
<dbReference type="VEuPathDB" id="MicrosporidiaDB:M153_2880008781"/>
<dbReference type="SUPFAM" id="SSF52540">
    <property type="entry name" value="P-loop containing nucleoside triphosphate hydrolases"/>
    <property type="match status" value="1"/>
</dbReference>
<feature type="domain" description="Helicase C-terminal" evidence="12">
    <location>
        <begin position="226"/>
        <end position="368"/>
    </location>
</feature>
<keyword evidence="7 9" id="KW-0067">ATP-binding</keyword>
<evidence type="ECO:0000313" key="13">
    <source>
        <dbReference type="EMBL" id="KRH94361.1"/>
    </source>
</evidence>
<protein>
    <recommendedName>
        <fullName evidence="10">ATP-dependent RNA helicase</fullName>
        <ecNumber evidence="10">3.6.4.13</ecNumber>
    </recommendedName>
</protein>
<dbReference type="Gene3D" id="3.40.50.300">
    <property type="entry name" value="P-loop containing nucleotide triphosphate hydrolases"/>
    <property type="match status" value="2"/>
</dbReference>
<dbReference type="Pfam" id="PF00271">
    <property type="entry name" value="Helicase_C"/>
    <property type="match status" value="1"/>
</dbReference>
<dbReference type="PROSITE" id="PS51194">
    <property type="entry name" value="HELICASE_CTER"/>
    <property type="match status" value="1"/>
</dbReference>
<evidence type="ECO:0000256" key="9">
    <source>
        <dbReference type="RuleBase" id="RU000492"/>
    </source>
</evidence>
<dbReference type="PANTHER" id="PTHR24031">
    <property type="entry name" value="RNA HELICASE"/>
    <property type="match status" value="1"/>
</dbReference>
<dbReference type="SMART" id="SM00487">
    <property type="entry name" value="DEXDc"/>
    <property type="match status" value="1"/>
</dbReference>
<evidence type="ECO:0000256" key="4">
    <source>
        <dbReference type="ARBA" id="ARBA00022741"/>
    </source>
</evidence>
<dbReference type="Pfam" id="PF00270">
    <property type="entry name" value="DEAD"/>
    <property type="match status" value="1"/>
</dbReference>
<name>A0A0R0LYH7_9MICR</name>
<keyword evidence="8 10" id="KW-0694">RNA-binding</keyword>
<dbReference type="InterPro" id="IPR025313">
    <property type="entry name" value="SPB4-like_CTE"/>
</dbReference>
<dbReference type="GO" id="GO:0005730">
    <property type="term" value="C:nucleolus"/>
    <property type="evidence" value="ECO:0007669"/>
    <property type="project" value="UniProtKB-SubCell"/>
</dbReference>
<reference evidence="13 14" key="1">
    <citation type="submission" date="2015-07" db="EMBL/GenBank/DDBJ databases">
        <title>The genome of Pseudoloma neurophilia, a relevant intracellular parasite of the zebrafish.</title>
        <authorList>
            <person name="Ndikumana S."/>
            <person name="Pelin A."/>
            <person name="Sanders J."/>
            <person name="Corradi N."/>
        </authorList>
    </citation>
    <scope>NUCLEOTIDE SEQUENCE [LARGE SCALE GENOMIC DNA]</scope>
    <source>
        <strain evidence="13 14">MK1</strain>
    </source>
</reference>
<dbReference type="GO" id="GO:0005524">
    <property type="term" value="F:ATP binding"/>
    <property type="evidence" value="ECO:0007669"/>
    <property type="project" value="UniProtKB-UniRule"/>
</dbReference>
<comment type="caution">
    <text evidence="13">The sequence shown here is derived from an EMBL/GenBank/DDBJ whole genome shotgun (WGS) entry which is preliminary data.</text>
</comment>
<dbReference type="CDD" id="cd18787">
    <property type="entry name" value="SF2_C_DEAD"/>
    <property type="match status" value="1"/>
</dbReference>
<dbReference type="Pfam" id="PF13959">
    <property type="entry name" value="CTE_SPB4"/>
    <property type="match status" value="1"/>
</dbReference>
<comment type="similarity">
    <text evidence="9">Belongs to the DEAD box helicase family.</text>
</comment>
<comment type="domain">
    <text evidence="10">The Q motif is unique to and characteristic of the DEAD box family of RNA helicases and controls ATP binding and hydrolysis.</text>
</comment>
<dbReference type="InterPro" id="IPR011545">
    <property type="entry name" value="DEAD/DEAH_box_helicase_dom"/>
</dbReference>
<keyword evidence="2" id="KW-0690">Ribosome biogenesis</keyword>
<keyword evidence="4 9" id="KW-0547">Nucleotide-binding</keyword>
<comment type="subcellular location">
    <subcellularLocation>
        <location evidence="1">Nucleus</location>
        <location evidence="1">Nucleolus</location>
    </subcellularLocation>
</comment>
<evidence type="ECO:0000256" key="8">
    <source>
        <dbReference type="ARBA" id="ARBA00022884"/>
    </source>
</evidence>
<dbReference type="InterPro" id="IPR001650">
    <property type="entry name" value="Helicase_C-like"/>
</dbReference>
<keyword evidence="5 9" id="KW-0378">Hydrolase</keyword>
<evidence type="ECO:0000256" key="5">
    <source>
        <dbReference type="ARBA" id="ARBA00022801"/>
    </source>
</evidence>
<evidence type="ECO:0000256" key="10">
    <source>
        <dbReference type="RuleBase" id="RU365068"/>
    </source>
</evidence>
<dbReference type="GO" id="GO:0003723">
    <property type="term" value="F:RNA binding"/>
    <property type="evidence" value="ECO:0007669"/>
    <property type="project" value="UniProtKB-UniRule"/>
</dbReference>
<dbReference type="EC" id="3.6.4.13" evidence="10"/>
<dbReference type="GO" id="GO:0006364">
    <property type="term" value="P:rRNA processing"/>
    <property type="evidence" value="ECO:0007669"/>
    <property type="project" value="UniProtKB-KW"/>
</dbReference>
<dbReference type="PROSITE" id="PS51192">
    <property type="entry name" value="HELICASE_ATP_BIND_1"/>
    <property type="match status" value="1"/>
</dbReference>
<comment type="catalytic activity">
    <reaction evidence="10">
        <text>ATP + H2O = ADP + phosphate + H(+)</text>
        <dbReference type="Rhea" id="RHEA:13065"/>
        <dbReference type="ChEBI" id="CHEBI:15377"/>
        <dbReference type="ChEBI" id="CHEBI:15378"/>
        <dbReference type="ChEBI" id="CHEBI:30616"/>
        <dbReference type="ChEBI" id="CHEBI:43474"/>
        <dbReference type="ChEBI" id="CHEBI:456216"/>
        <dbReference type="EC" id="3.6.4.13"/>
    </reaction>
</comment>
<evidence type="ECO:0000256" key="6">
    <source>
        <dbReference type="ARBA" id="ARBA00022806"/>
    </source>
</evidence>